<proteinExistence type="predicted"/>
<accession>A0AAW0YPX8</accession>
<dbReference type="InterPro" id="IPR024532">
    <property type="entry name" value="DUF3830"/>
</dbReference>
<sequence length="165" mass="18361">MSTAIDSNEPTILITAGPYQFLSVLHTTLAPSTCTLFLSLLPYTQKLIHVRWSGEGMWIPLGYESQLRVPYENHTSHPAPGELIFYPPGGISEAEFLMAYGGVSFSSKMGQLAGNHFLTIVDGKENLRKLGEKTLWEGAQDVKFELADDKTIEQFRQNRKTAAKL</sequence>
<evidence type="ECO:0008006" key="3">
    <source>
        <dbReference type="Google" id="ProtNLM"/>
    </source>
</evidence>
<comment type="caution">
    <text evidence="1">The sequence shown here is derived from an EMBL/GenBank/DDBJ whole genome shotgun (WGS) entry which is preliminary data.</text>
</comment>
<organism evidence="1 2">
    <name type="scientific">Kwoniella newhampshirensis</name>
    <dbReference type="NCBI Taxonomy" id="1651941"/>
    <lineage>
        <taxon>Eukaryota</taxon>
        <taxon>Fungi</taxon>
        <taxon>Dikarya</taxon>
        <taxon>Basidiomycota</taxon>
        <taxon>Agaricomycotina</taxon>
        <taxon>Tremellomycetes</taxon>
        <taxon>Tremellales</taxon>
        <taxon>Cryptococcaceae</taxon>
        <taxon>Kwoniella</taxon>
    </lineage>
</organism>
<dbReference type="Pfam" id="PF12903">
    <property type="entry name" value="DUF3830"/>
    <property type="match status" value="1"/>
</dbReference>
<evidence type="ECO:0000313" key="1">
    <source>
        <dbReference type="EMBL" id="KAK8853358.1"/>
    </source>
</evidence>
<dbReference type="KEGG" id="kne:92181320"/>
<keyword evidence="2" id="KW-1185">Reference proteome</keyword>
<dbReference type="GeneID" id="92181320"/>
<dbReference type="Proteomes" id="UP001388673">
    <property type="component" value="Unassembled WGS sequence"/>
</dbReference>
<dbReference type="AlphaFoldDB" id="A0AAW0YPX8"/>
<name>A0AAW0YPX8_9TREE</name>
<reference evidence="1 2" key="1">
    <citation type="journal article" date="2024" name="bioRxiv">
        <title>Comparative genomics of Cryptococcus and Kwoniella reveals pathogenesis evolution and contrasting karyotype dynamics via intercentromeric recombination or chromosome fusion.</title>
        <authorList>
            <person name="Coelho M.A."/>
            <person name="David-Palma M."/>
            <person name="Shea T."/>
            <person name="Bowers K."/>
            <person name="McGinley-Smith S."/>
            <person name="Mohammad A.W."/>
            <person name="Gnirke A."/>
            <person name="Yurkov A.M."/>
            <person name="Nowrousian M."/>
            <person name="Sun S."/>
            <person name="Cuomo C.A."/>
            <person name="Heitman J."/>
        </authorList>
    </citation>
    <scope>NUCLEOTIDE SEQUENCE [LARGE SCALE GENOMIC DNA]</scope>
    <source>
        <strain evidence="1 2">CBS 13917</strain>
    </source>
</reference>
<gene>
    <name evidence="1" type="ORF">IAR55_004062</name>
</gene>
<dbReference type="EMBL" id="JBCAWK010000007">
    <property type="protein sequence ID" value="KAK8853358.1"/>
    <property type="molecule type" value="Genomic_DNA"/>
</dbReference>
<protein>
    <recommendedName>
        <fullName evidence="3">Cyclophilin-like superfamily protein</fullName>
    </recommendedName>
</protein>
<dbReference type="RefSeq" id="XP_066802544.1">
    <property type="nucleotide sequence ID" value="XM_066947165.1"/>
</dbReference>
<evidence type="ECO:0000313" key="2">
    <source>
        <dbReference type="Proteomes" id="UP001388673"/>
    </source>
</evidence>
<dbReference type="Gene3D" id="2.40.100.20">
    <property type="match status" value="1"/>
</dbReference>